<reference evidence="3 4" key="2">
    <citation type="journal article" date="2012" name="Int. J. Syst. Evol. Microbiol.">
        <title>Magnetococcus marinus gen. nov., sp. nov., a marine, magnetotactic bacterium that represents a novel lineage (Magnetococcaceae fam. nov.; Magnetococcales ord. nov.) at the base of the Alphaproteobacteria.</title>
        <authorList>
            <person name="Bazylinski D.A."/>
            <person name="Williams T.J."/>
            <person name="Lefevre C.T."/>
            <person name="Berg R.J."/>
            <person name="Zhang C.L."/>
            <person name="Bowser S.S."/>
            <person name="Dean A.J."/>
            <person name="Beveridge T.J."/>
        </authorList>
    </citation>
    <scope>NUCLEOTIDE SEQUENCE [LARGE SCALE GENOMIC DNA]</scope>
    <source>
        <strain evidence="4">ATCC BAA-1437 / JCM 17883 / MC-1</strain>
    </source>
</reference>
<dbReference type="InterPro" id="IPR028051">
    <property type="entry name" value="CheX-like_dom"/>
</dbReference>
<evidence type="ECO:0000313" key="3">
    <source>
        <dbReference type="EMBL" id="ABK44636.1"/>
    </source>
</evidence>
<dbReference type="AlphaFoldDB" id="A0L9J3"/>
<feature type="domain" description="Chemotaxis phosphatase CheX-like" evidence="2">
    <location>
        <begin position="48"/>
        <end position="144"/>
    </location>
</feature>
<reference evidence="4" key="1">
    <citation type="journal article" date="2009" name="Appl. Environ. Microbiol.">
        <title>Complete genome sequence of the chemolithoautotrophic marine magnetotactic coccus strain MC-1.</title>
        <authorList>
            <person name="Schubbe S."/>
            <person name="Williams T.J."/>
            <person name="Xie G."/>
            <person name="Kiss H.E."/>
            <person name="Brettin T.S."/>
            <person name="Martinez D."/>
            <person name="Ross C.A."/>
            <person name="Schuler D."/>
            <person name="Cox B.L."/>
            <person name="Nealson K.H."/>
            <person name="Bazylinski D.A."/>
        </authorList>
    </citation>
    <scope>NUCLEOTIDE SEQUENCE [LARGE SCALE GENOMIC DNA]</scope>
    <source>
        <strain evidence="4">ATCC BAA-1437 / JCM 17883 / MC-1</strain>
    </source>
</reference>
<organism evidence="3 4">
    <name type="scientific">Magnetococcus marinus (strain ATCC BAA-1437 / JCM 17883 / MC-1)</name>
    <dbReference type="NCBI Taxonomy" id="156889"/>
    <lineage>
        <taxon>Bacteria</taxon>
        <taxon>Pseudomonadati</taxon>
        <taxon>Pseudomonadota</taxon>
        <taxon>Magnetococcia</taxon>
        <taxon>Magnetococcales</taxon>
        <taxon>Magnetococcaceae</taxon>
        <taxon>Magnetococcus</taxon>
    </lineage>
</organism>
<dbReference type="GO" id="GO:0006935">
    <property type="term" value="P:chemotaxis"/>
    <property type="evidence" value="ECO:0007669"/>
    <property type="project" value="UniProtKB-KW"/>
</dbReference>
<gene>
    <name evidence="3" type="ordered locus">Mmc1_2135</name>
</gene>
<dbReference type="PANTHER" id="PTHR39452:SF1">
    <property type="entry name" value="CHEY-P PHOSPHATASE CHEX"/>
    <property type="match status" value="1"/>
</dbReference>
<dbReference type="InterPro" id="IPR028976">
    <property type="entry name" value="CheC-like_sf"/>
</dbReference>
<evidence type="ECO:0000259" key="2">
    <source>
        <dbReference type="Pfam" id="PF13690"/>
    </source>
</evidence>
<keyword evidence="1" id="KW-0145">Chemotaxis</keyword>
<evidence type="ECO:0000313" key="4">
    <source>
        <dbReference type="Proteomes" id="UP000002586"/>
    </source>
</evidence>
<dbReference type="PANTHER" id="PTHR39452">
    <property type="entry name" value="CHEY-P PHOSPHATASE CHEX"/>
    <property type="match status" value="1"/>
</dbReference>
<dbReference type="eggNOG" id="COG1406">
    <property type="taxonomic scope" value="Bacteria"/>
</dbReference>
<dbReference type="CDD" id="cd17906">
    <property type="entry name" value="CheX"/>
    <property type="match status" value="1"/>
</dbReference>
<sequence>MLKQEFSQAIIDSVHEIFLAFLMLEVTPGPVIAKPDFQPYIPPDSEATALVGFGGSVKGGVHLSCPMYVAAALAGSFAGERYEDLTNPEAADGFGELCNMVAGGLQTRLGEKYGEIALTPPTVITGTSYAMQYSTKLSSIKQYFKVEHGPFFVEGFFENIRLEE</sequence>
<accession>A0L9J3</accession>
<dbReference type="KEGG" id="mgm:Mmc1_2135"/>
<proteinExistence type="predicted"/>
<dbReference type="EMBL" id="CP000471">
    <property type="protein sequence ID" value="ABK44636.1"/>
    <property type="molecule type" value="Genomic_DNA"/>
</dbReference>
<dbReference type="Gene3D" id="3.40.1550.10">
    <property type="entry name" value="CheC-like"/>
    <property type="match status" value="1"/>
</dbReference>
<dbReference type="Proteomes" id="UP000002586">
    <property type="component" value="Chromosome"/>
</dbReference>
<dbReference type="InterPro" id="IPR038756">
    <property type="entry name" value="CheX-like"/>
</dbReference>
<dbReference type="OrthoDB" id="9790435at2"/>
<dbReference type="Pfam" id="PF13690">
    <property type="entry name" value="CheX"/>
    <property type="match status" value="1"/>
</dbReference>
<protein>
    <submittedName>
        <fullName evidence="3">Putative chemotaxis protein CheX</fullName>
    </submittedName>
</protein>
<name>A0L9J3_MAGMM</name>
<keyword evidence="4" id="KW-1185">Reference proteome</keyword>
<dbReference type="HOGENOM" id="CLU_1658676_0_0_5"/>
<dbReference type="RefSeq" id="WP_011713764.1">
    <property type="nucleotide sequence ID" value="NC_008576.1"/>
</dbReference>
<evidence type="ECO:0000256" key="1">
    <source>
        <dbReference type="ARBA" id="ARBA00022500"/>
    </source>
</evidence>
<dbReference type="SUPFAM" id="SSF103039">
    <property type="entry name" value="CheC-like"/>
    <property type="match status" value="1"/>
</dbReference>
<dbReference type="STRING" id="156889.Mmc1_2135"/>